<comment type="subcellular location">
    <subcellularLocation>
        <location evidence="1">Cell membrane</location>
        <topology evidence="1">Multi-pass membrane protein</topology>
    </subcellularLocation>
</comment>
<dbReference type="AlphaFoldDB" id="A0A380A6F8"/>
<feature type="transmembrane region" description="Helical" evidence="7">
    <location>
        <begin position="63"/>
        <end position="87"/>
    </location>
</feature>
<feature type="transmembrane region" description="Helical" evidence="7">
    <location>
        <begin position="426"/>
        <end position="444"/>
    </location>
</feature>
<evidence type="ECO:0000313" key="9">
    <source>
        <dbReference type="Proteomes" id="UP000255061"/>
    </source>
</evidence>
<evidence type="ECO:0000256" key="1">
    <source>
        <dbReference type="ARBA" id="ARBA00004651"/>
    </source>
</evidence>
<organism evidence="8 9">
    <name type="scientific">Shewanella morhuae</name>
    <dbReference type="NCBI Taxonomy" id="365591"/>
    <lineage>
        <taxon>Bacteria</taxon>
        <taxon>Pseudomonadati</taxon>
        <taxon>Pseudomonadota</taxon>
        <taxon>Gammaproteobacteria</taxon>
        <taxon>Alteromonadales</taxon>
        <taxon>Shewanellaceae</taxon>
        <taxon>Shewanella</taxon>
    </lineage>
</organism>
<comment type="similarity">
    <text evidence="2">Belongs to the polysaccharide synthase family.</text>
</comment>
<dbReference type="NCBIfam" id="NF007773">
    <property type="entry name" value="PRK10459.1"/>
    <property type="match status" value="1"/>
</dbReference>
<dbReference type="Proteomes" id="UP000255061">
    <property type="component" value="Unassembled WGS sequence"/>
</dbReference>
<evidence type="ECO:0000313" key="8">
    <source>
        <dbReference type="EMBL" id="SUI75353.1"/>
    </source>
</evidence>
<gene>
    <name evidence="8" type="primary">wzxC</name>
    <name evidence="8" type="ORF">NCTC10736_01695</name>
</gene>
<dbReference type="GO" id="GO:0005886">
    <property type="term" value="C:plasma membrane"/>
    <property type="evidence" value="ECO:0007669"/>
    <property type="project" value="UniProtKB-SubCell"/>
</dbReference>
<accession>A0A380A6F8</accession>
<feature type="transmembrane region" description="Helical" evidence="7">
    <location>
        <begin position="131"/>
        <end position="149"/>
    </location>
</feature>
<dbReference type="PANTHER" id="PTHR30250:SF10">
    <property type="entry name" value="LIPOPOLYSACCHARIDE BIOSYNTHESIS PROTEIN WZXC"/>
    <property type="match status" value="1"/>
</dbReference>
<keyword evidence="3" id="KW-1003">Cell membrane</keyword>
<dbReference type="EMBL" id="UGYV01000001">
    <property type="protein sequence ID" value="SUI75353.1"/>
    <property type="molecule type" value="Genomic_DNA"/>
</dbReference>
<reference evidence="8 9" key="1">
    <citation type="submission" date="2018-06" db="EMBL/GenBank/DDBJ databases">
        <authorList>
            <consortium name="Pathogen Informatics"/>
            <person name="Doyle S."/>
        </authorList>
    </citation>
    <scope>NUCLEOTIDE SEQUENCE [LARGE SCALE GENOMIC DNA]</scope>
    <source>
        <strain evidence="8 9">NCTC10736</strain>
    </source>
</reference>
<evidence type="ECO:0000256" key="7">
    <source>
        <dbReference type="SAM" id="Phobius"/>
    </source>
</evidence>
<feature type="transmembrane region" description="Helical" evidence="7">
    <location>
        <begin position="308"/>
        <end position="327"/>
    </location>
</feature>
<dbReference type="InterPro" id="IPR050833">
    <property type="entry name" value="Poly_Biosynth_Transport"/>
</dbReference>
<proteinExistence type="inferred from homology"/>
<evidence type="ECO:0000256" key="3">
    <source>
        <dbReference type="ARBA" id="ARBA00022475"/>
    </source>
</evidence>
<feature type="transmembrane region" description="Helical" evidence="7">
    <location>
        <begin position="399"/>
        <end position="420"/>
    </location>
</feature>
<feature type="transmembrane region" description="Helical" evidence="7">
    <location>
        <begin position="274"/>
        <end position="296"/>
    </location>
</feature>
<feature type="transmembrane region" description="Helical" evidence="7">
    <location>
        <begin position="155"/>
        <end position="172"/>
    </location>
</feature>
<feature type="transmembrane region" description="Helical" evidence="7">
    <location>
        <begin position="367"/>
        <end position="387"/>
    </location>
</feature>
<name>A0A380A6F8_9GAMM</name>
<evidence type="ECO:0000256" key="4">
    <source>
        <dbReference type="ARBA" id="ARBA00022692"/>
    </source>
</evidence>
<keyword evidence="5 7" id="KW-1133">Transmembrane helix</keyword>
<sequence>MIRAGLQFAQLLLVARYLTPAELGVLAMINVIIGLAQIFGEAGLSNAIIYYKDLTAQQLNQLYLLNIGFGFIITFIFFCLSQPLANFFEMEDLAGMLLLIAPVFLIRSFSQQSIALLQKELKFGLLAKAETLSAILGFIVLLIFFISGFRAKAVIFGQLAGAGCLSLLVMFYNQARLPKLSYIYWSEIEIPVKYGLYQSGEACVNYLGSQFDRIFIGKMLGAEVLGIYSYIRELAFRPAYQFVNPIVHRVGFPMLAKHRDSHELGYIYAKMLNLLALLNVPLYLLLVMFPSAVLGFVFGETWVEHSEILRWLAIYMLFMSFINPVGTLLRATGSVKRGFWWNIVIAAFRPAVIFFCIPYGITSVVKVLAIQQVFLFFAHWFVLINPIVELSFRFFIGAFLRSIIMFVVSYLIVYLLTFIFIDMKPLLQAVLVGVVYLVMLVPVIKKLVSDIRKSDGC</sequence>
<feature type="transmembrane region" description="Helical" evidence="7">
    <location>
        <begin position="93"/>
        <end position="110"/>
    </location>
</feature>
<evidence type="ECO:0000256" key="5">
    <source>
        <dbReference type="ARBA" id="ARBA00022989"/>
    </source>
</evidence>
<evidence type="ECO:0000256" key="6">
    <source>
        <dbReference type="ARBA" id="ARBA00023136"/>
    </source>
</evidence>
<keyword evidence="6 7" id="KW-0472">Membrane</keyword>
<dbReference type="Pfam" id="PF13440">
    <property type="entry name" value="Polysacc_synt_3"/>
    <property type="match status" value="1"/>
</dbReference>
<dbReference type="PANTHER" id="PTHR30250">
    <property type="entry name" value="PST FAMILY PREDICTED COLANIC ACID TRANSPORTER"/>
    <property type="match status" value="1"/>
</dbReference>
<evidence type="ECO:0000256" key="2">
    <source>
        <dbReference type="ARBA" id="ARBA00007430"/>
    </source>
</evidence>
<feature type="transmembrane region" description="Helical" evidence="7">
    <location>
        <begin position="339"/>
        <end position="361"/>
    </location>
</feature>
<protein>
    <submittedName>
        <fullName evidence="8">Lipopolysaccharide biosynthesis protein wzxC</fullName>
    </submittedName>
</protein>
<feature type="transmembrane region" description="Helical" evidence="7">
    <location>
        <begin position="30"/>
        <end position="51"/>
    </location>
</feature>
<keyword evidence="4 7" id="KW-0812">Transmembrane</keyword>